<reference evidence="2 3" key="1">
    <citation type="submission" date="2019-11" db="EMBL/GenBank/DDBJ databases">
        <title>Novel species isolated from a subtropical stream in China.</title>
        <authorList>
            <person name="Lu H."/>
        </authorList>
    </citation>
    <scope>NUCLEOTIDE SEQUENCE [LARGE SCALE GENOMIC DNA]</scope>
    <source>
        <strain evidence="2 3">FT25W</strain>
    </source>
</reference>
<organism evidence="2 3">
    <name type="scientific">Duganella alba</name>
    <dbReference type="NCBI Taxonomy" id="2666081"/>
    <lineage>
        <taxon>Bacteria</taxon>
        <taxon>Pseudomonadati</taxon>
        <taxon>Pseudomonadota</taxon>
        <taxon>Betaproteobacteria</taxon>
        <taxon>Burkholderiales</taxon>
        <taxon>Oxalobacteraceae</taxon>
        <taxon>Telluria group</taxon>
        <taxon>Duganella</taxon>
    </lineage>
</organism>
<accession>A0A6L5QBZ3</accession>
<sequence>MNFSLWLTLILVLLVIGGQLIVSFQLAALTRTGQYPMRGKAVMADVERLLKSGERSWAIRCYREIHACSLRQARNAVAALVKQ</sequence>
<evidence type="ECO:0000313" key="2">
    <source>
        <dbReference type="EMBL" id="MRX07313.1"/>
    </source>
</evidence>
<dbReference type="EMBL" id="WKJM01000003">
    <property type="protein sequence ID" value="MRX07313.1"/>
    <property type="molecule type" value="Genomic_DNA"/>
</dbReference>
<dbReference type="Proteomes" id="UP000481037">
    <property type="component" value="Unassembled WGS sequence"/>
</dbReference>
<gene>
    <name evidence="2" type="ORF">GJ697_05640</name>
</gene>
<keyword evidence="1" id="KW-0812">Transmembrane</keyword>
<evidence type="ECO:0000313" key="3">
    <source>
        <dbReference type="Proteomes" id="UP000481037"/>
    </source>
</evidence>
<keyword evidence="3" id="KW-1185">Reference proteome</keyword>
<keyword evidence="1" id="KW-0472">Membrane</keyword>
<comment type="caution">
    <text evidence="2">The sequence shown here is derived from an EMBL/GenBank/DDBJ whole genome shotgun (WGS) entry which is preliminary data.</text>
</comment>
<evidence type="ECO:0000256" key="1">
    <source>
        <dbReference type="SAM" id="Phobius"/>
    </source>
</evidence>
<keyword evidence="1" id="KW-1133">Transmembrane helix</keyword>
<feature type="transmembrane region" description="Helical" evidence="1">
    <location>
        <begin position="6"/>
        <end position="29"/>
    </location>
</feature>
<name>A0A6L5QBZ3_9BURK</name>
<dbReference type="RefSeq" id="WP_154361950.1">
    <property type="nucleotide sequence ID" value="NZ_WKJM01000003.1"/>
</dbReference>
<proteinExistence type="predicted"/>
<dbReference type="AlphaFoldDB" id="A0A6L5QBZ3"/>
<protein>
    <submittedName>
        <fullName evidence="2">Uncharacterized protein</fullName>
    </submittedName>
</protein>